<name>A0A9D1DKW5_9FIRM</name>
<evidence type="ECO:0000313" key="3">
    <source>
        <dbReference type="Proteomes" id="UP000824238"/>
    </source>
</evidence>
<sequence length="121" mass="13537">MKKHFRNFCVRGMTFAWTGPVILAVVWLCLERAGIVSMLTVNEAVLGIVSSAIMAFVAAGISIVYQIENIPKAFAGLIQCAVLYIDYLGIYIINGWIPTDRIWVFTLIFLAVFVIVWSSIY</sequence>
<dbReference type="Proteomes" id="UP000824238">
    <property type="component" value="Unassembled WGS sequence"/>
</dbReference>
<comment type="caution">
    <text evidence="2">The sequence shown here is derived from an EMBL/GenBank/DDBJ whole genome shotgun (WGS) entry which is preliminary data.</text>
</comment>
<keyword evidence="1" id="KW-0472">Membrane</keyword>
<dbReference type="InterPro" id="IPR021560">
    <property type="entry name" value="DUF3021"/>
</dbReference>
<gene>
    <name evidence="2" type="ORF">IAD36_03615</name>
</gene>
<feature type="non-terminal residue" evidence="2">
    <location>
        <position position="121"/>
    </location>
</feature>
<keyword evidence="1" id="KW-0812">Transmembrane</keyword>
<accession>A0A9D1DKW5</accession>
<feature type="transmembrane region" description="Helical" evidence="1">
    <location>
        <begin position="74"/>
        <end position="96"/>
    </location>
</feature>
<evidence type="ECO:0000256" key="1">
    <source>
        <dbReference type="SAM" id="Phobius"/>
    </source>
</evidence>
<feature type="transmembrane region" description="Helical" evidence="1">
    <location>
        <begin position="45"/>
        <end position="67"/>
    </location>
</feature>
<evidence type="ECO:0000313" key="2">
    <source>
        <dbReference type="EMBL" id="HIR54676.1"/>
    </source>
</evidence>
<dbReference type="Pfam" id="PF11457">
    <property type="entry name" value="DUF3021"/>
    <property type="match status" value="1"/>
</dbReference>
<reference evidence="2" key="2">
    <citation type="journal article" date="2021" name="PeerJ">
        <title>Extensive microbial diversity within the chicken gut microbiome revealed by metagenomics and culture.</title>
        <authorList>
            <person name="Gilroy R."/>
            <person name="Ravi A."/>
            <person name="Getino M."/>
            <person name="Pursley I."/>
            <person name="Horton D.L."/>
            <person name="Alikhan N.F."/>
            <person name="Baker D."/>
            <person name="Gharbi K."/>
            <person name="Hall N."/>
            <person name="Watson M."/>
            <person name="Adriaenssens E.M."/>
            <person name="Foster-Nyarko E."/>
            <person name="Jarju S."/>
            <person name="Secka A."/>
            <person name="Antonio M."/>
            <person name="Oren A."/>
            <person name="Chaudhuri R.R."/>
            <person name="La Ragione R."/>
            <person name="Hildebrand F."/>
            <person name="Pallen M.J."/>
        </authorList>
    </citation>
    <scope>NUCLEOTIDE SEQUENCE</scope>
    <source>
        <strain evidence="2">ChiGjej3B3-7149</strain>
    </source>
</reference>
<organism evidence="2 3">
    <name type="scientific">Candidatus Scatomorpha intestinigallinarum</name>
    <dbReference type="NCBI Taxonomy" id="2840923"/>
    <lineage>
        <taxon>Bacteria</taxon>
        <taxon>Bacillati</taxon>
        <taxon>Bacillota</taxon>
        <taxon>Clostridia</taxon>
        <taxon>Eubacteriales</taxon>
        <taxon>Candidatus Scatomorpha</taxon>
    </lineage>
</organism>
<proteinExistence type="predicted"/>
<dbReference type="AlphaFoldDB" id="A0A9D1DKW5"/>
<keyword evidence="1" id="KW-1133">Transmembrane helix</keyword>
<reference evidence="2" key="1">
    <citation type="submission" date="2020-10" db="EMBL/GenBank/DDBJ databases">
        <authorList>
            <person name="Gilroy R."/>
        </authorList>
    </citation>
    <scope>NUCLEOTIDE SEQUENCE</scope>
    <source>
        <strain evidence="2">ChiGjej3B3-7149</strain>
    </source>
</reference>
<feature type="transmembrane region" description="Helical" evidence="1">
    <location>
        <begin position="102"/>
        <end position="120"/>
    </location>
</feature>
<dbReference type="EMBL" id="DVHH01000091">
    <property type="protein sequence ID" value="HIR54676.1"/>
    <property type="molecule type" value="Genomic_DNA"/>
</dbReference>
<feature type="transmembrane region" description="Helical" evidence="1">
    <location>
        <begin position="12"/>
        <end position="33"/>
    </location>
</feature>
<protein>
    <submittedName>
        <fullName evidence="2">DUF3021 family protein</fullName>
    </submittedName>
</protein>